<evidence type="ECO:0000313" key="3">
    <source>
        <dbReference type="WBParaSite" id="ECPE_0001406901-mRNA-1"/>
    </source>
</evidence>
<organism evidence="3">
    <name type="scientific">Echinostoma caproni</name>
    <dbReference type="NCBI Taxonomy" id="27848"/>
    <lineage>
        <taxon>Eukaryota</taxon>
        <taxon>Metazoa</taxon>
        <taxon>Spiralia</taxon>
        <taxon>Lophotrochozoa</taxon>
        <taxon>Platyhelminthes</taxon>
        <taxon>Trematoda</taxon>
        <taxon>Digenea</taxon>
        <taxon>Plagiorchiida</taxon>
        <taxon>Echinostomata</taxon>
        <taxon>Echinostomatoidea</taxon>
        <taxon>Echinostomatidae</taxon>
        <taxon>Echinostoma</taxon>
    </lineage>
</organism>
<protein>
    <submittedName>
        <fullName evidence="1 3">Uncharacterized protein</fullName>
    </submittedName>
</protein>
<dbReference type="WBParaSite" id="ECPE_0001406901-mRNA-1">
    <property type="protein sequence ID" value="ECPE_0001406901-mRNA-1"/>
    <property type="gene ID" value="ECPE_0001406901"/>
</dbReference>
<dbReference type="Proteomes" id="UP000272942">
    <property type="component" value="Unassembled WGS sequence"/>
</dbReference>
<sequence length="76" mass="8471">MEAATVAADLGKLFRLIRVAARKRQTSDPLLRNTLGQIIRGTEQKMQIAAQPPIKPTWLSTGVKQFGDLQNQLRLT</sequence>
<proteinExistence type="predicted"/>
<keyword evidence="2" id="KW-1185">Reference proteome</keyword>
<gene>
    <name evidence="1" type="ORF">ECPE_LOCUS14028</name>
</gene>
<dbReference type="OrthoDB" id="6264056at2759"/>
<dbReference type="EMBL" id="UZAN01056527">
    <property type="protein sequence ID" value="VDP91300.1"/>
    <property type="molecule type" value="Genomic_DNA"/>
</dbReference>
<dbReference type="AlphaFoldDB" id="A0A183B494"/>
<reference evidence="3" key="1">
    <citation type="submission" date="2016-06" db="UniProtKB">
        <authorList>
            <consortium name="WormBaseParasite"/>
        </authorList>
    </citation>
    <scope>IDENTIFICATION</scope>
</reference>
<reference evidence="1 2" key="2">
    <citation type="submission" date="2018-11" db="EMBL/GenBank/DDBJ databases">
        <authorList>
            <consortium name="Pathogen Informatics"/>
        </authorList>
    </citation>
    <scope>NUCLEOTIDE SEQUENCE [LARGE SCALE GENOMIC DNA]</scope>
    <source>
        <strain evidence="1 2">Egypt</strain>
    </source>
</reference>
<accession>A0A183B494</accession>
<name>A0A183B494_9TREM</name>
<evidence type="ECO:0000313" key="2">
    <source>
        <dbReference type="Proteomes" id="UP000272942"/>
    </source>
</evidence>
<evidence type="ECO:0000313" key="1">
    <source>
        <dbReference type="EMBL" id="VDP91300.1"/>
    </source>
</evidence>